<feature type="transmembrane region" description="Helical" evidence="5">
    <location>
        <begin position="413"/>
        <end position="432"/>
    </location>
</feature>
<keyword evidence="4" id="KW-0067">ATP-binding</keyword>
<dbReference type="GO" id="GO:0005794">
    <property type="term" value="C:Golgi apparatus"/>
    <property type="evidence" value="ECO:0007669"/>
    <property type="project" value="TreeGrafter"/>
</dbReference>
<accession>A0AAD4N6I6</accession>
<dbReference type="Gene3D" id="3.30.420.150">
    <property type="entry name" value="Exopolyphosphatase. Domain 2"/>
    <property type="match status" value="1"/>
</dbReference>
<keyword evidence="5" id="KW-0472">Membrane</keyword>
<dbReference type="GO" id="GO:0005524">
    <property type="term" value="F:ATP binding"/>
    <property type="evidence" value="ECO:0007669"/>
    <property type="project" value="UniProtKB-KW"/>
</dbReference>
<dbReference type="GO" id="GO:0016020">
    <property type="term" value="C:membrane"/>
    <property type="evidence" value="ECO:0007669"/>
    <property type="project" value="TreeGrafter"/>
</dbReference>
<keyword evidence="4" id="KW-0547">Nucleotide-binding</keyword>
<name>A0AAD4N6I6_9BILA</name>
<dbReference type="GO" id="GO:0017111">
    <property type="term" value="F:ribonucleoside triphosphate phosphatase activity"/>
    <property type="evidence" value="ECO:0007669"/>
    <property type="project" value="TreeGrafter"/>
</dbReference>
<feature type="binding site" evidence="4">
    <location>
        <begin position="637"/>
        <end position="641"/>
    </location>
    <ligand>
        <name>ATP</name>
        <dbReference type="ChEBI" id="CHEBI:30616"/>
    </ligand>
</feature>
<dbReference type="EMBL" id="JAKKPZ010000009">
    <property type="protein sequence ID" value="KAI1717237.1"/>
    <property type="molecule type" value="Genomic_DNA"/>
</dbReference>
<sequence length="991" mass="112415">MAYTLLNTLKFFNRDELEILSPSSRCVDRFINKAFTTGPLRLFDKLDIRTNHIGNLELSLWNGEAQWLLNNPHNVKLFKNGTPPPDRMFEDVTYAPLNKMSPFLGIAVRVKSTTISLSSGFNQLSVLAIEKLSHIWTDRFLGVHVSYEDIQNSEENESPELRAEKCKLILNSIAIVKGCKQLCFSGLNLPFHEFPILYTQKIVKFAEVLNIQSISPANLVEFIEGANKHRSKTTICVFVSHFSQTRYIDTIREVFAVAREPNPFKVFFLETATGESIFATFRDENMITHETLEMKEITTTDKDLMFKTLFEYCTTDEYIFLDIMSSLFHLERKGIIQKYYCHFGVVLHSFLPALYSVGYNQIWFLCICKSEVEHRLCSTLWSLRLMEIPNKEAQVGQPSEQCAMGRYGVNRSACLLTLGILFFVMLLINNLLTTFSGSDVTVISKDASDDLNYGIIIDAGSTGSRLFLYSWRSNSDQELIDIRAVEDNSGQPVVKKVSPGLSSFSENPEAAPEYIRPLLDYAAEFVASEKHPSTPVFIFATAGMRLLNLEKQNGIIKNLQQKLPDLTQFQVLSQHIQVISGKWEGIYSWTAINYMLGRFNFPESKEMYTGKSSESTLPSKIAPLSRPSTAGMIDMGGASAQIAFELPAENNFSDESVQLVNLGCRDDDQRFLYQIFVTTFLGFGVNEGAKKYERTLEQKISNASNENKNSPIVYVRDGCLPTNFLKLANKNDGTQFVRKGTGRWDSCVEEIAQLLFKAPGVRTCPNGQTCYFGGVVAPPLSLSQIELYGFSEYWFSVEDVLSLGGVYVHDEFEKKARAFCSQDWPDIQKKVRANLFPKANEDRIETQCFKSAWIHAILHNGFFVDEKQHNFQSAFKIKGEEVQWALGAMIYTQRYFPLLATRNRDLLSRRHIEHNFSDSSTGWLFFYLLAIIVLIAILCSSISSKLNAKVGVRGLRRDNSIWGYMMLSQNEQENSFGNGSSYSYRINQLAV</sequence>
<evidence type="ECO:0000256" key="1">
    <source>
        <dbReference type="ARBA" id="ARBA00009283"/>
    </source>
</evidence>
<dbReference type="GO" id="GO:0004382">
    <property type="term" value="F:GDP phosphatase activity"/>
    <property type="evidence" value="ECO:0007669"/>
    <property type="project" value="TreeGrafter"/>
</dbReference>
<keyword evidence="2" id="KW-0378">Hydrolase</keyword>
<dbReference type="AlphaFoldDB" id="A0AAD4N6I6"/>
<evidence type="ECO:0000313" key="7">
    <source>
        <dbReference type="Proteomes" id="UP001201812"/>
    </source>
</evidence>
<gene>
    <name evidence="6" type="ORF">DdX_06974</name>
</gene>
<dbReference type="GO" id="GO:0046036">
    <property type="term" value="P:CTP metabolic process"/>
    <property type="evidence" value="ECO:0007669"/>
    <property type="project" value="TreeGrafter"/>
</dbReference>
<keyword evidence="5" id="KW-0812">Transmembrane</keyword>
<evidence type="ECO:0000256" key="3">
    <source>
        <dbReference type="PIRSR" id="PIRSR600407-1"/>
    </source>
</evidence>
<feature type="active site" description="Proton acceptor" evidence="3">
    <location>
        <position position="584"/>
    </location>
</feature>
<dbReference type="PANTHER" id="PTHR11782">
    <property type="entry name" value="ADENOSINE/GUANOSINE DIPHOSPHATASE"/>
    <property type="match status" value="1"/>
</dbReference>
<dbReference type="InterPro" id="IPR000407">
    <property type="entry name" value="GDA1_CD39_NTPase"/>
</dbReference>
<feature type="transmembrane region" description="Helical" evidence="5">
    <location>
        <begin position="923"/>
        <end position="943"/>
    </location>
</feature>
<evidence type="ECO:0000256" key="2">
    <source>
        <dbReference type="ARBA" id="ARBA00022801"/>
    </source>
</evidence>
<dbReference type="Proteomes" id="UP001201812">
    <property type="component" value="Unassembled WGS sequence"/>
</dbReference>
<dbReference type="GO" id="GO:0045134">
    <property type="term" value="F:UDP phosphatase activity"/>
    <property type="evidence" value="ECO:0007669"/>
    <property type="project" value="TreeGrafter"/>
</dbReference>
<evidence type="ECO:0000256" key="4">
    <source>
        <dbReference type="PIRSR" id="PIRSR600407-2"/>
    </source>
</evidence>
<evidence type="ECO:0000313" key="6">
    <source>
        <dbReference type="EMBL" id="KAI1717237.1"/>
    </source>
</evidence>
<comment type="caution">
    <text evidence="6">The sequence shown here is derived from an EMBL/GenBank/DDBJ whole genome shotgun (WGS) entry which is preliminary data.</text>
</comment>
<proteinExistence type="inferred from homology"/>
<organism evidence="6 7">
    <name type="scientific">Ditylenchus destructor</name>
    <dbReference type="NCBI Taxonomy" id="166010"/>
    <lineage>
        <taxon>Eukaryota</taxon>
        <taxon>Metazoa</taxon>
        <taxon>Ecdysozoa</taxon>
        <taxon>Nematoda</taxon>
        <taxon>Chromadorea</taxon>
        <taxon>Rhabditida</taxon>
        <taxon>Tylenchina</taxon>
        <taxon>Tylenchomorpha</taxon>
        <taxon>Sphaerularioidea</taxon>
        <taxon>Anguinidae</taxon>
        <taxon>Anguininae</taxon>
        <taxon>Ditylenchus</taxon>
    </lineage>
</organism>
<dbReference type="Gene3D" id="3.30.420.40">
    <property type="match status" value="1"/>
</dbReference>
<keyword evidence="5" id="KW-1133">Transmembrane helix</keyword>
<dbReference type="Pfam" id="PF01150">
    <property type="entry name" value="GDA1_CD39"/>
    <property type="match status" value="1"/>
</dbReference>
<protein>
    <submittedName>
        <fullName evidence="6">GDA1/CD39 (Nucleoside phosphatase) family domain-containing protein</fullName>
    </submittedName>
</protein>
<evidence type="ECO:0000256" key="5">
    <source>
        <dbReference type="SAM" id="Phobius"/>
    </source>
</evidence>
<dbReference type="PANTHER" id="PTHR11782:SF121">
    <property type="entry name" value="NUCLEOSIDE-DIPHOSPHATASE MIG-23"/>
    <property type="match status" value="1"/>
</dbReference>
<comment type="similarity">
    <text evidence="1">Belongs to the GDA1/CD39 NTPase family.</text>
</comment>
<reference evidence="6" key="1">
    <citation type="submission" date="2022-01" db="EMBL/GenBank/DDBJ databases">
        <title>Genome Sequence Resource for Two Populations of Ditylenchus destructor, the Migratory Endoparasitic Phytonematode.</title>
        <authorList>
            <person name="Zhang H."/>
            <person name="Lin R."/>
            <person name="Xie B."/>
        </authorList>
    </citation>
    <scope>NUCLEOTIDE SEQUENCE</scope>
    <source>
        <strain evidence="6">BazhouSP</strain>
    </source>
</reference>
<dbReference type="GO" id="GO:0006256">
    <property type="term" value="P:UDP catabolic process"/>
    <property type="evidence" value="ECO:0007669"/>
    <property type="project" value="TreeGrafter"/>
</dbReference>
<keyword evidence="7" id="KW-1185">Reference proteome</keyword>